<dbReference type="Pfam" id="PF01345">
    <property type="entry name" value="DUF11"/>
    <property type="match status" value="1"/>
</dbReference>
<keyword evidence="1" id="KW-0732">Signal</keyword>
<dbReference type="AlphaFoldDB" id="A0A1G2MF81"/>
<dbReference type="InterPro" id="IPR047589">
    <property type="entry name" value="DUF11_rpt"/>
</dbReference>
<dbReference type="InterPro" id="IPR036116">
    <property type="entry name" value="FN3_sf"/>
</dbReference>
<dbReference type="CDD" id="cd00063">
    <property type="entry name" value="FN3"/>
    <property type="match status" value="1"/>
</dbReference>
<reference evidence="4 5" key="1">
    <citation type="journal article" date="2016" name="Nat. Commun.">
        <title>Thousands of microbial genomes shed light on interconnected biogeochemical processes in an aquifer system.</title>
        <authorList>
            <person name="Anantharaman K."/>
            <person name="Brown C.T."/>
            <person name="Hug L.A."/>
            <person name="Sharon I."/>
            <person name="Castelle C.J."/>
            <person name="Probst A.J."/>
            <person name="Thomas B.C."/>
            <person name="Singh A."/>
            <person name="Wilkins M.J."/>
            <person name="Karaoz U."/>
            <person name="Brodie E.L."/>
            <person name="Williams K.H."/>
            <person name="Hubbard S.S."/>
            <person name="Banfield J.F."/>
        </authorList>
    </citation>
    <scope>NUCLEOTIDE SEQUENCE [LARGE SCALE GENOMIC DNA]</scope>
</reference>
<dbReference type="InterPro" id="IPR000601">
    <property type="entry name" value="PKD_dom"/>
</dbReference>
<dbReference type="CDD" id="cd00146">
    <property type="entry name" value="PKD"/>
    <property type="match status" value="1"/>
</dbReference>
<dbReference type="Pfam" id="PF18911">
    <property type="entry name" value="PKD_4"/>
    <property type="match status" value="1"/>
</dbReference>
<dbReference type="NCBIfam" id="TIGR01451">
    <property type="entry name" value="B_ant_repeat"/>
    <property type="match status" value="1"/>
</dbReference>
<evidence type="ECO:0000313" key="4">
    <source>
        <dbReference type="EMBL" id="OHA22364.1"/>
    </source>
</evidence>
<comment type="caution">
    <text evidence="4">The sequence shown here is derived from an EMBL/GenBank/DDBJ whole genome shotgun (WGS) entry which is preliminary data.</text>
</comment>
<proteinExistence type="predicted"/>
<dbReference type="Proteomes" id="UP000176493">
    <property type="component" value="Unassembled WGS sequence"/>
</dbReference>
<feature type="chain" id="PRO_5009583665" description="PKD domain-containing protein" evidence="1">
    <location>
        <begin position="25"/>
        <end position="599"/>
    </location>
</feature>
<evidence type="ECO:0000259" key="3">
    <source>
        <dbReference type="PROSITE" id="PS50853"/>
    </source>
</evidence>
<dbReference type="InterPro" id="IPR013783">
    <property type="entry name" value="Ig-like_fold"/>
</dbReference>
<protein>
    <recommendedName>
        <fullName evidence="6">PKD domain-containing protein</fullName>
    </recommendedName>
</protein>
<dbReference type="InterPro" id="IPR035986">
    <property type="entry name" value="PKD_dom_sf"/>
</dbReference>
<dbReference type="InterPro" id="IPR001434">
    <property type="entry name" value="OmcB-like_DUF11"/>
</dbReference>
<dbReference type="SUPFAM" id="SSF49299">
    <property type="entry name" value="PKD domain"/>
    <property type="match status" value="2"/>
</dbReference>
<dbReference type="PROSITE" id="PS50093">
    <property type="entry name" value="PKD"/>
    <property type="match status" value="1"/>
</dbReference>
<dbReference type="InterPro" id="IPR022409">
    <property type="entry name" value="PKD/Chitinase_dom"/>
</dbReference>
<evidence type="ECO:0008006" key="6">
    <source>
        <dbReference type="Google" id="ProtNLM"/>
    </source>
</evidence>
<feature type="domain" description="PKD" evidence="2">
    <location>
        <begin position="450"/>
        <end position="485"/>
    </location>
</feature>
<feature type="signal peptide" evidence="1">
    <location>
        <begin position="1"/>
        <end position="24"/>
    </location>
</feature>
<evidence type="ECO:0000313" key="5">
    <source>
        <dbReference type="Proteomes" id="UP000176493"/>
    </source>
</evidence>
<dbReference type="SUPFAM" id="SSF49265">
    <property type="entry name" value="Fibronectin type III"/>
    <property type="match status" value="1"/>
</dbReference>
<gene>
    <name evidence="4" type="ORF">A2W52_04815</name>
</gene>
<accession>A0A1G2MF81</accession>
<evidence type="ECO:0000259" key="2">
    <source>
        <dbReference type="PROSITE" id="PS50093"/>
    </source>
</evidence>
<dbReference type="InterPro" id="IPR003961">
    <property type="entry name" value="FN3_dom"/>
</dbReference>
<organism evidence="4 5">
    <name type="scientific">Candidatus Taylorbacteria bacterium RIFCSPHIGHO2_02_49_25</name>
    <dbReference type="NCBI Taxonomy" id="1802305"/>
    <lineage>
        <taxon>Bacteria</taxon>
        <taxon>Candidatus Tayloriibacteriota</taxon>
    </lineage>
</organism>
<name>A0A1G2MF81_9BACT</name>
<dbReference type="EMBL" id="MHRJ01000026">
    <property type="protein sequence ID" value="OHA22364.1"/>
    <property type="molecule type" value="Genomic_DNA"/>
</dbReference>
<dbReference type="SMART" id="SM00089">
    <property type="entry name" value="PKD"/>
    <property type="match status" value="2"/>
</dbReference>
<dbReference type="Gene3D" id="2.60.40.10">
    <property type="entry name" value="Immunoglobulins"/>
    <property type="match status" value="2"/>
</dbReference>
<sequence length="599" mass="64561">MQKTKHIWPSLVLGVASIVSISLASAVFSQGGYPPPTDLIAETQAIGSGQIKLKWQKPTSSEVIGYNIYRNNSYLDYVIGANTLSYYDSNLRPSTAYDYFLKAVYLGVSEENLPASNVVLAVSPPYCTSDCVGLNPFIAGPGRVVVDFKGKKIGESRKQSETFSVSLPAGRYQVYAHSFDAYRNRKDGIQDNERWFVSLMSNDKEISKTNLTPELEDGKDEVAMTAVIETELTLTEPVNQIKAMHGAFVNGGEFGSVGVSAVMFVDMNQSNPECLLVIDKTADKEVVAPGELITYTITARNDGGANCTGTGTYIYDFLPPQVTYVSETHTNNMHVPGPNAYYSDGHYVWLAATTPLTPGEVATAVITVQVKVEDEVQLSCEKEGIVNQAYATNSEYSNRRILVYSNPLVIKCEPEPAPEINATIAPAPNPAYTDEAVTWTATPFGECPGPFSYSWTGDDGLTGSTRSITHAYANPGSYYATVTVSAPGCLPITKQSAVPLVVKSREPITLSCSPTPQVAQIGRSVTWEASVTPPNPPGGGNYSFSWSGDENLSGNSQSVTKTYATSGVKTARVFLTNVANSPVCSGTVRVQDNPNYQEI</sequence>
<dbReference type="PROSITE" id="PS50853">
    <property type="entry name" value="FN3"/>
    <property type="match status" value="1"/>
</dbReference>
<feature type="domain" description="Fibronectin type-III" evidence="3">
    <location>
        <begin position="35"/>
        <end position="126"/>
    </location>
</feature>
<evidence type="ECO:0000256" key="1">
    <source>
        <dbReference type="SAM" id="SignalP"/>
    </source>
</evidence>